<feature type="region of interest" description="Disordered" evidence="1">
    <location>
        <begin position="124"/>
        <end position="147"/>
    </location>
</feature>
<dbReference type="PROSITE" id="PS50879">
    <property type="entry name" value="RNASE_H_1"/>
    <property type="match status" value="1"/>
</dbReference>
<dbReference type="InterPro" id="IPR002156">
    <property type="entry name" value="RNaseH_domain"/>
</dbReference>
<dbReference type="Pfam" id="PF00075">
    <property type="entry name" value="RNase_H"/>
    <property type="match status" value="1"/>
</dbReference>
<proteinExistence type="predicted"/>
<dbReference type="Gene3D" id="3.30.420.10">
    <property type="entry name" value="Ribonuclease H-like superfamily/Ribonuclease H"/>
    <property type="match status" value="1"/>
</dbReference>
<keyword evidence="3" id="KW-1185">Reference proteome</keyword>
<organism evidence="3 4">
    <name type="scientific">Strongyloides papillosus</name>
    <name type="common">Intestinal threadworm</name>
    <dbReference type="NCBI Taxonomy" id="174720"/>
    <lineage>
        <taxon>Eukaryota</taxon>
        <taxon>Metazoa</taxon>
        <taxon>Ecdysozoa</taxon>
        <taxon>Nematoda</taxon>
        <taxon>Chromadorea</taxon>
        <taxon>Rhabditida</taxon>
        <taxon>Tylenchina</taxon>
        <taxon>Panagrolaimomorpha</taxon>
        <taxon>Strongyloidoidea</taxon>
        <taxon>Strongyloididae</taxon>
        <taxon>Strongyloides</taxon>
    </lineage>
</organism>
<sequence length="360" mass="40572">MSYKVDKSKDPINALRITQQPEEITLPISLNMMKMLTVSDDLGYAIDFGKLKESYKNDNLAKTCIKIINNEELCTKDKLHIPVNHDKIKLDSQGIIRLDGKCYLTEEMTDEAIEYLYKHHRAAPKLPERDSSSSDRTDTDKEGDGIEFGKTLKESDMINILNATQNISKMSPLSPIKEEVSSAIDQSKLTFESEDQMKNFIKLHNISTLCATEGSALVGRGAAYTIEDKNLNKEYEGELRLSNAASAQLCETKGMNMCLARLVDLKNKGELNGECLVISDSAYVVNGINNHLEYWASHDYKKKDGSILQHKEDWSEIQKNLTILNHKPIIRKVAAHSRIRINEKADSLAKMFATSILKKT</sequence>
<dbReference type="InterPro" id="IPR036397">
    <property type="entry name" value="RNaseH_sf"/>
</dbReference>
<protein>
    <submittedName>
        <fullName evidence="4">RNase H domain-containing protein</fullName>
    </submittedName>
</protein>
<dbReference type="Proteomes" id="UP000046392">
    <property type="component" value="Unplaced"/>
</dbReference>
<feature type="domain" description="RNase H type-1" evidence="2">
    <location>
        <begin position="204"/>
        <end position="354"/>
    </location>
</feature>
<evidence type="ECO:0000313" key="4">
    <source>
        <dbReference type="WBParaSite" id="SPAL_0000365400.1"/>
    </source>
</evidence>
<reference evidence="4" key="1">
    <citation type="submission" date="2017-02" db="UniProtKB">
        <authorList>
            <consortium name="WormBaseParasite"/>
        </authorList>
    </citation>
    <scope>IDENTIFICATION</scope>
</reference>
<evidence type="ECO:0000256" key="1">
    <source>
        <dbReference type="SAM" id="MobiDB-lite"/>
    </source>
</evidence>
<dbReference type="SUPFAM" id="SSF53098">
    <property type="entry name" value="Ribonuclease H-like"/>
    <property type="match status" value="1"/>
</dbReference>
<dbReference type="InterPro" id="IPR012337">
    <property type="entry name" value="RNaseH-like_sf"/>
</dbReference>
<evidence type="ECO:0000259" key="2">
    <source>
        <dbReference type="PROSITE" id="PS50879"/>
    </source>
</evidence>
<feature type="compositionally biased region" description="Basic and acidic residues" evidence="1">
    <location>
        <begin position="126"/>
        <end position="144"/>
    </location>
</feature>
<dbReference type="GO" id="GO:0004523">
    <property type="term" value="F:RNA-DNA hybrid ribonuclease activity"/>
    <property type="evidence" value="ECO:0007669"/>
    <property type="project" value="InterPro"/>
</dbReference>
<name>A0A0N5BCA6_STREA</name>
<dbReference type="WBParaSite" id="SPAL_0000365400.1">
    <property type="protein sequence ID" value="SPAL_0000365400.1"/>
    <property type="gene ID" value="SPAL_0000365400"/>
</dbReference>
<dbReference type="GO" id="GO:0003676">
    <property type="term" value="F:nucleic acid binding"/>
    <property type="evidence" value="ECO:0007669"/>
    <property type="project" value="InterPro"/>
</dbReference>
<dbReference type="AlphaFoldDB" id="A0A0N5BCA6"/>
<evidence type="ECO:0000313" key="3">
    <source>
        <dbReference type="Proteomes" id="UP000046392"/>
    </source>
</evidence>
<accession>A0A0N5BCA6</accession>